<feature type="chain" id="PRO_5038331214" description="Probable periplasmic serine endoprotease DegP-like" evidence="16">
    <location>
        <begin position="20"/>
        <end position="481"/>
    </location>
</feature>
<dbReference type="NCBIfam" id="TIGR02037">
    <property type="entry name" value="degP_htrA_DO"/>
    <property type="match status" value="1"/>
</dbReference>
<keyword evidence="7 16" id="KW-0732">Signal</keyword>
<dbReference type="GO" id="GO:0006508">
    <property type="term" value="P:proteolysis"/>
    <property type="evidence" value="ECO:0007669"/>
    <property type="project" value="UniProtKB-KW"/>
</dbReference>
<keyword evidence="12" id="KW-0346">Stress response</keyword>
<accession>A0A011M7V0</accession>
<dbReference type="PANTHER" id="PTHR22939:SF130">
    <property type="entry name" value="PERIPLASMIC SERINE ENDOPROTEASE DEGP-LIKE-RELATED"/>
    <property type="match status" value="1"/>
</dbReference>
<evidence type="ECO:0000256" key="1">
    <source>
        <dbReference type="ARBA" id="ARBA00001772"/>
    </source>
</evidence>
<evidence type="ECO:0000313" key="18">
    <source>
        <dbReference type="EMBL" id="EXI65768.1"/>
    </source>
</evidence>
<evidence type="ECO:0000256" key="13">
    <source>
        <dbReference type="ARBA" id="ARBA00032850"/>
    </source>
</evidence>
<comment type="subcellular location">
    <subcellularLocation>
        <location evidence="2">Periplasm</location>
    </subcellularLocation>
</comment>
<keyword evidence="11" id="KW-0720">Serine protease</keyword>
<dbReference type="InterPro" id="IPR011782">
    <property type="entry name" value="Pept_S1C_Do"/>
</dbReference>
<evidence type="ECO:0000256" key="10">
    <source>
        <dbReference type="ARBA" id="ARBA00022801"/>
    </source>
</evidence>
<comment type="caution">
    <text evidence="18">The sequence shown here is derived from an EMBL/GenBank/DDBJ whole genome shotgun (WGS) entry which is preliminary data.</text>
</comment>
<dbReference type="Gene3D" id="2.40.10.120">
    <property type="match status" value="1"/>
</dbReference>
<organism evidence="18 19">
    <name type="scientific">Candidatus Accumulibacter adjunctus</name>
    <dbReference type="NCBI Taxonomy" id="1454001"/>
    <lineage>
        <taxon>Bacteria</taxon>
        <taxon>Pseudomonadati</taxon>
        <taxon>Pseudomonadota</taxon>
        <taxon>Betaproteobacteria</taxon>
        <taxon>Candidatus Accumulibacter</taxon>
    </lineage>
</organism>
<evidence type="ECO:0000256" key="5">
    <source>
        <dbReference type="ARBA" id="ARBA00013958"/>
    </source>
</evidence>
<dbReference type="CDD" id="cd10839">
    <property type="entry name" value="cpPDZ1_DegP-like"/>
    <property type="match status" value="1"/>
</dbReference>
<dbReference type="EC" id="3.4.21.107" evidence="4"/>
<dbReference type="SUPFAM" id="SSF50494">
    <property type="entry name" value="Trypsin-like serine proteases"/>
    <property type="match status" value="1"/>
</dbReference>
<evidence type="ECO:0000256" key="14">
    <source>
        <dbReference type="PIRSR" id="PIRSR611782-1"/>
    </source>
</evidence>
<feature type="binding site" evidence="15">
    <location>
        <position position="111"/>
    </location>
    <ligand>
        <name>substrate</name>
    </ligand>
</feature>
<dbReference type="SUPFAM" id="SSF50156">
    <property type="entry name" value="PDZ domain-like"/>
    <property type="match status" value="2"/>
</dbReference>
<gene>
    <name evidence="18" type="primary">mucD_3</name>
    <name evidence="18" type="ORF">AW08_02980</name>
</gene>
<dbReference type="InterPro" id="IPR001940">
    <property type="entry name" value="Peptidase_S1C"/>
</dbReference>
<dbReference type="Pfam" id="PF13365">
    <property type="entry name" value="Trypsin_2"/>
    <property type="match status" value="1"/>
</dbReference>
<dbReference type="PRINTS" id="PR00834">
    <property type="entry name" value="PROTEASES2C"/>
</dbReference>
<feature type="signal peptide" evidence="16">
    <location>
        <begin position="1"/>
        <end position="19"/>
    </location>
</feature>
<evidence type="ECO:0000256" key="2">
    <source>
        <dbReference type="ARBA" id="ARBA00004418"/>
    </source>
</evidence>
<dbReference type="Gene3D" id="2.30.42.60">
    <property type="match status" value="1"/>
</dbReference>
<evidence type="ECO:0000256" key="11">
    <source>
        <dbReference type="ARBA" id="ARBA00022825"/>
    </source>
</evidence>
<dbReference type="PROSITE" id="PS50106">
    <property type="entry name" value="PDZ"/>
    <property type="match status" value="1"/>
</dbReference>
<evidence type="ECO:0000256" key="15">
    <source>
        <dbReference type="PIRSR" id="PIRSR611782-2"/>
    </source>
</evidence>
<dbReference type="FunFam" id="2.40.10.120:FF:000007">
    <property type="entry name" value="Periplasmic serine endoprotease DegP-like"/>
    <property type="match status" value="1"/>
</dbReference>
<feature type="active site" description="Charge relay system" evidence="14">
    <location>
        <position position="141"/>
    </location>
</feature>
<proteinExistence type="inferred from homology"/>
<evidence type="ECO:0000256" key="3">
    <source>
        <dbReference type="ARBA" id="ARBA00010541"/>
    </source>
</evidence>
<feature type="binding site" evidence="15">
    <location>
        <position position="141"/>
    </location>
    <ligand>
        <name>substrate</name>
    </ligand>
</feature>
<evidence type="ECO:0000256" key="12">
    <source>
        <dbReference type="ARBA" id="ARBA00023016"/>
    </source>
</evidence>
<keyword evidence="6" id="KW-0645">Protease</keyword>
<feature type="domain" description="PDZ" evidence="17">
    <location>
        <begin position="263"/>
        <end position="324"/>
    </location>
</feature>
<reference evidence="18" key="1">
    <citation type="submission" date="2014-02" db="EMBL/GenBank/DDBJ databases">
        <title>Expanding our view of genomic diversity in Candidatus Accumulibacter clades.</title>
        <authorList>
            <person name="Skennerton C.T."/>
            <person name="Barr J.J."/>
            <person name="Slater F.R."/>
            <person name="Bond P.L."/>
            <person name="Tyson G.W."/>
        </authorList>
    </citation>
    <scope>NUCLEOTIDE SEQUENCE [LARGE SCALE GENOMIC DNA]</scope>
</reference>
<evidence type="ECO:0000256" key="4">
    <source>
        <dbReference type="ARBA" id="ARBA00013035"/>
    </source>
</evidence>
<dbReference type="Proteomes" id="UP000020218">
    <property type="component" value="Unassembled WGS sequence"/>
</dbReference>
<evidence type="ECO:0000256" key="7">
    <source>
        <dbReference type="ARBA" id="ARBA00022729"/>
    </source>
</evidence>
<protein>
    <recommendedName>
        <fullName evidence="5">Probable periplasmic serine endoprotease DegP-like</fullName>
        <ecNumber evidence="4">3.4.21.107</ecNumber>
    </recommendedName>
    <alternativeName>
        <fullName evidence="13">Protease Do</fullName>
    </alternativeName>
</protein>
<dbReference type="GO" id="GO:0042597">
    <property type="term" value="C:periplasmic space"/>
    <property type="evidence" value="ECO:0007669"/>
    <property type="project" value="UniProtKB-SubCell"/>
</dbReference>
<dbReference type="PANTHER" id="PTHR22939">
    <property type="entry name" value="SERINE PROTEASE FAMILY S1C HTRA-RELATED"/>
    <property type="match status" value="1"/>
</dbReference>
<dbReference type="Gene3D" id="2.30.42.10">
    <property type="match status" value="1"/>
</dbReference>
<dbReference type="InterPro" id="IPR036034">
    <property type="entry name" value="PDZ_sf"/>
</dbReference>
<dbReference type="InterPro" id="IPR001478">
    <property type="entry name" value="PDZ"/>
</dbReference>
<dbReference type="GO" id="GO:0004252">
    <property type="term" value="F:serine-type endopeptidase activity"/>
    <property type="evidence" value="ECO:0007669"/>
    <property type="project" value="InterPro"/>
</dbReference>
<comment type="similarity">
    <text evidence="3">Belongs to the peptidase S1C family.</text>
</comment>
<evidence type="ECO:0000256" key="16">
    <source>
        <dbReference type="SAM" id="SignalP"/>
    </source>
</evidence>
<evidence type="ECO:0000259" key="17">
    <source>
        <dbReference type="PROSITE" id="PS50106"/>
    </source>
</evidence>
<evidence type="ECO:0000256" key="8">
    <source>
        <dbReference type="ARBA" id="ARBA00022737"/>
    </source>
</evidence>
<feature type="active site" description="Charge relay system" evidence="14">
    <location>
        <position position="111"/>
    </location>
</feature>
<dbReference type="AlphaFoldDB" id="A0A011M7V0"/>
<dbReference type="InterPro" id="IPR009003">
    <property type="entry name" value="Peptidase_S1_PA"/>
</dbReference>
<keyword evidence="9" id="KW-0574">Periplasm</keyword>
<feature type="binding site" evidence="15">
    <location>
        <begin position="212"/>
        <end position="214"/>
    </location>
    <ligand>
        <name>substrate</name>
    </ligand>
</feature>
<dbReference type="Pfam" id="PF13180">
    <property type="entry name" value="PDZ_2"/>
    <property type="match status" value="1"/>
</dbReference>
<keyword evidence="19" id="KW-1185">Reference proteome</keyword>
<evidence type="ECO:0000256" key="6">
    <source>
        <dbReference type="ARBA" id="ARBA00022670"/>
    </source>
</evidence>
<keyword evidence="8" id="KW-0677">Repeat</keyword>
<dbReference type="SMART" id="SM00228">
    <property type="entry name" value="PDZ"/>
    <property type="match status" value="2"/>
</dbReference>
<keyword evidence="10 18" id="KW-0378">Hydrolase</keyword>
<dbReference type="EMBL" id="JFAX01000019">
    <property type="protein sequence ID" value="EXI65768.1"/>
    <property type="molecule type" value="Genomic_DNA"/>
</dbReference>
<evidence type="ECO:0000256" key="9">
    <source>
        <dbReference type="ARBA" id="ARBA00022764"/>
    </source>
</evidence>
<dbReference type="STRING" id="1454001.AW08_02980"/>
<name>A0A011M7V0_9PROT</name>
<dbReference type="PATRIC" id="fig|1454001.3.peg.3026"/>
<comment type="catalytic activity">
    <reaction evidence="1">
        <text>Acts on substrates that are at least partially unfolded. The cleavage site P1 residue is normally between a pair of hydrophobic residues, such as Val-|-Val.</text>
        <dbReference type="EC" id="3.4.21.107"/>
    </reaction>
</comment>
<sequence length="481" mass="51627">MRQLLLAFFFVLFSLPAQAQNRGLPDFTELVEKQGPAVVNISTTQTQRGGGRGAQPFPFDENDPMYEFFRRFIPRQPGMPGIPGMPREFESRSLGSGFVISADGYILTNAHVVESADEILVRLTDKREFKARVIGTDKRTDVALIKIEASGLPTVRLGDPGVLKVGEWVVAIGSPFGFDNSVTAGIVSAKGRSLPQENFVPFIQTDVAVNPGNSGGPLFNMRGEVVGINSQIYSRSGGFMGISFAIPIDVAMEVQGQLRATGKVSRGRIGVVIQEVTKELAESFGLAKAQGAVVNAVEKGGPADKAGVEPGDVILRFDGKPIAGSGDLPRIVGGTRPGSRATIQVWRKGATRDLVIVVAEIPAEEKTAGRSSRSAKPAERAANRLGLVVAEPTPEQKRELKLDAGLLVEDVRNMAARADLRPGDILLALIARGESIELKSVEQFNRLLAQLDRSASVTLLVRRGELQTFVTIKAAPEKRGE</sequence>
<feature type="active site" description="Charge relay system" evidence="14">
    <location>
        <position position="214"/>
    </location>
</feature>
<evidence type="ECO:0000313" key="19">
    <source>
        <dbReference type="Proteomes" id="UP000020218"/>
    </source>
</evidence>